<keyword evidence="3" id="KW-1185">Reference proteome</keyword>
<feature type="transmembrane region" description="Helical" evidence="1">
    <location>
        <begin position="34"/>
        <end position="56"/>
    </location>
</feature>
<dbReference type="EMBL" id="BONU01000055">
    <property type="protein sequence ID" value="GIG76449.1"/>
    <property type="molecule type" value="Genomic_DNA"/>
</dbReference>
<gene>
    <name evidence="2" type="ORF">Pfl04_48530</name>
</gene>
<dbReference type="AlphaFoldDB" id="A0A8J3LZ65"/>
<evidence type="ECO:0000313" key="3">
    <source>
        <dbReference type="Proteomes" id="UP000653674"/>
    </source>
</evidence>
<comment type="caution">
    <text evidence="2">The sequence shown here is derived from an EMBL/GenBank/DDBJ whole genome shotgun (WGS) entry which is preliminary data.</text>
</comment>
<dbReference type="Proteomes" id="UP000653674">
    <property type="component" value="Unassembled WGS sequence"/>
</dbReference>
<sequence length="80" mass="8756">MEGGRSAAVPASSSLYIYLTHWQVYPHLYWNHSLLAVLASLAVGIAYWMVATRVMAKLSSVRRRPRRKAGAAALQRGGTG</sequence>
<proteinExistence type="predicted"/>
<dbReference type="RefSeq" id="WP_168080040.1">
    <property type="nucleotide sequence ID" value="NZ_BAAAQJ010000033.1"/>
</dbReference>
<keyword evidence="1" id="KW-0472">Membrane</keyword>
<name>A0A8J3LZ65_9ACTN</name>
<accession>A0A8J3LZ65</accession>
<evidence type="ECO:0000256" key="1">
    <source>
        <dbReference type="SAM" id="Phobius"/>
    </source>
</evidence>
<evidence type="ECO:0000313" key="2">
    <source>
        <dbReference type="EMBL" id="GIG76449.1"/>
    </source>
</evidence>
<keyword evidence="1" id="KW-1133">Transmembrane helix</keyword>
<reference evidence="2" key="1">
    <citation type="submission" date="2021-01" db="EMBL/GenBank/DDBJ databases">
        <title>Whole genome shotgun sequence of Planosporangium flavigriseum NBRC 105377.</title>
        <authorList>
            <person name="Komaki H."/>
            <person name="Tamura T."/>
        </authorList>
    </citation>
    <scope>NUCLEOTIDE SEQUENCE</scope>
    <source>
        <strain evidence="2">NBRC 105377</strain>
    </source>
</reference>
<keyword evidence="1" id="KW-0812">Transmembrane</keyword>
<protein>
    <submittedName>
        <fullName evidence="2">Uncharacterized protein</fullName>
    </submittedName>
</protein>
<organism evidence="2 3">
    <name type="scientific">Planosporangium flavigriseum</name>
    <dbReference type="NCBI Taxonomy" id="373681"/>
    <lineage>
        <taxon>Bacteria</taxon>
        <taxon>Bacillati</taxon>
        <taxon>Actinomycetota</taxon>
        <taxon>Actinomycetes</taxon>
        <taxon>Micromonosporales</taxon>
        <taxon>Micromonosporaceae</taxon>
        <taxon>Planosporangium</taxon>
    </lineage>
</organism>